<protein>
    <recommendedName>
        <fullName evidence="6">Importin N-terminal domain-containing protein</fullName>
    </recommendedName>
</protein>
<keyword evidence="8" id="KW-1185">Reference proteome</keyword>
<dbReference type="Pfam" id="PF25018">
    <property type="entry name" value="HEAT_IPO9_c"/>
    <property type="match status" value="1"/>
</dbReference>
<feature type="compositionally biased region" description="Acidic residues" evidence="5">
    <location>
        <begin position="946"/>
        <end position="965"/>
    </location>
</feature>
<gene>
    <name evidence="7" type="ORF">CYY_007478</name>
</gene>
<keyword evidence="2" id="KW-0813">Transport</keyword>
<dbReference type="Pfam" id="PF03810">
    <property type="entry name" value="IBN_N"/>
    <property type="match status" value="1"/>
</dbReference>
<dbReference type="InterPro" id="IPR016024">
    <property type="entry name" value="ARM-type_fold"/>
</dbReference>
<dbReference type="EMBL" id="AJWJ01000401">
    <property type="protein sequence ID" value="KAF2071210.1"/>
    <property type="molecule type" value="Genomic_DNA"/>
</dbReference>
<dbReference type="GO" id="GO:0005635">
    <property type="term" value="C:nuclear envelope"/>
    <property type="evidence" value="ECO:0007669"/>
    <property type="project" value="TreeGrafter"/>
</dbReference>
<dbReference type="GO" id="GO:0031267">
    <property type="term" value="F:small GTPase binding"/>
    <property type="evidence" value="ECO:0007669"/>
    <property type="project" value="InterPro"/>
</dbReference>
<evidence type="ECO:0000259" key="6">
    <source>
        <dbReference type="PROSITE" id="PS50166"/>
    </source>
</evidence>
<name>A0A8J4PQX4_9MYCE</name>
<dbReference type="SMART" id="SM00913">
    <property type="entry name" value="IBN_N"/>
    <property type="match status" value="1"/>
</dbReference>
<dbReference type="PROSITE" id="PS50166">
    <property type="entry name" value="IMPORTIN_B_NT"/>
    <property type="match status" value="1"/>
</dbReference>
<dbReference type="PANTHER" id="PTHR10997:SF9">
    <property type="entry name" value="IMPORTIN-9"/>
    <property type="match status" value="1"/>
</dbReference>
<sequence length="1017" mass="115831">MTTELSAFQINKENVLQFLNGLLDPNLNKQYESHLDVYCFNQNGFGLTLAQIGIDTSINVDIRQFSFIILKKFVQERWEGKQIPSDAEKAEIRHIISPLLADPSPKIRTAIAMCIGKIGVYDWPAKWPSLLDDLMKCINNPGNMNLFSGAMRCLEILCCDESDHENIAQIMISSFSVLNALLKRIDLEPLVHIKITQVFKKIAIYTTTNMDVNKTLFKTLLPFINEWGDIFALHLEAKIDPKFINEMFTIQANLIETISMLYNDFQSSVSPFIERLFSSVWALFKSSYPYYEQIEIFGEDHTPKTLEEGVFGIDKLVSSLLEFLTLVINKKKYKGIFEPIIRDIIYQVILYMKMPNDWLDLWETDINQFLDQEDDHSYNPRVISVELLTSILASYPAARGAMVELVKFLFVKASEKQNPNWWRYREVCLFILTTYANEFIAIAKKNPQLFDATQLLQNQLPLDFAASDKQEDEEYTGILKGRSLTCAGAYGRIVDSSISVQYLNQAVQVISSSTSPLPLKLAAIKSMGTLIESLPLEMVNTGIPKAIQVTCSFLSQLSEDSLLLVLDALLLFTKIDRDITGSMESVLTPSLTAVWINFANDQLICETINDIFRVMASCPKSYPGILKNLLPTLNIILCAYDKSLYIGIADSTVDLLGIVVSKLDSSIIDEFLLRQLLDPLLNILVSIYNDESSRKLARAALLSVIPFIYKLSTQVLVEYKPVLENKTLPPQSSLADCLFFIFQSYIVQSELISGNAIPILKALISKHTSIINNHLANINNLLIDRLANCKLSTTKEALCVVFARLFLIYKQNALDYLFTVPSPDPEFASALEFILSEWNKSHPDIQTYLDTNISLLALVSLFDYSTDKRFQSIQVHSTPITNEKSSRNINKKLKEKWTKCNLYEKATVNIYESYKLMLLDEKEAEAERKKKESAANGEYDDDLYEEVEVEEEEEEEEEYIPEEQGEGFAPAAEYQHILDSIDFTNNENDDDTDNFEVDTDILEIFDKEDQYYNVKLR</sequence>
<dbReference type="InterPro" id="IPR001494">
    <property type="entry name" value="Importin-beta_N"/>
</dbReference>
<comment type="subcellular location">
    <subcellularLocation>
        <location evidence="1">Nucleus</location>
    </subcellularLocation>
</comment>
<keyword evidence="4" id="KW-0539">Nucleus</keyword>
<evidence type="ECO:0000313" key="7">
    <source>
        <dbReference type="EMBL" id="KAF2071210.1"/>
    </source>
</evidence>
<evidence type="ECO:0000256" key="2">
    <source>
        <dbReference type="ARBA" id="ARBA00022448"/>
    </source>
</evidence>
<evidence type="ECO:0000256" key="4">
    <source>
        <dbReference type="ARBA" id="ARBA00023242"/>
    </source>
</evidence>
<feature type="region of interest" description="Disordered" evidence="5">
    <location>
        <begin position="946"/>
        <end position="970"/>
    </location>
</feature>
<dbReference type="GO" id="GO:0005829">
    <property type="term" value="C:cytosol"/>
    <property type="evidence" value="ECO:0007669"/>
    <property type="project" value="TreeGrafter"/>
</dbReference>
<evidence type="ECO:0000313" key="8">
    <source>
        <dbReference type="Proteomes" id="UP000695562"/>
    </source>
</evidence>
<dbReference type="OrthoDB" id="18578at2759"/>
<dbReference type="Proteomes" id="UP000695562">
    <property type="component" value="Unassembled WGS sequence"/>
</dbReference>
<feature type="domain" description="Importin N-terminal" evidence="6">
    <location>
        <begin position="31"/>
        <end position="102"/>
    </location>
</feature>
<dbReference type="GO" id="GO:0006606">
    <property type="term" value="P:protein import into nucleus"/>
    <property type="evidence" value="ECO:0007669"/>
    <property type="project" value="TreeGrafter"/>
</dbReference>
<accession>A0A8J4PQX4</accession>
<keyword evidence="3" id="KW-0653">Protein transport</keyword>
<dbReference type="InterPro" id="IPR011989">
    <property type="entry name" value="ARM-like"/>
</dbReference>
<evidence type="ECO:0000256" key="3">
    <source>
        <dbReference type="ARBA" id="ARBA00022927"/>
    </source>
</evidence>
<feature type="non-terminal residue" evidence="7">
    <location>
        <position position="1017"/>
    </location>
</feature>
<evidence type="ECO:0000256" key="1">
    <source>
        <dbReference type="ARBA" id="ARBA00004123"/>
    </source>
</evidence>
<dbReference type="SUPFAM" id="SSF48371">
    <property type="entry name" value="ARM repeat"/>
    <property type="match status" value="1"/>
</dbReference>
<dbReference type="AlphaFoldDB" id="A0A8J4PQX4"/>
<comment type="caution">
    <text evidence="7">The sequence shown here is derived from an EMBL/GenBank/DDBJ whole genome shotgun (WGS) entry which is preliminary data.</text>
</comment>
<proteinExistence type="predicted"/>
<dbReference type="PANTHER" id="PTHR10997">
    <property type="entry name" value="IMPORTIN-7, 8, 11"/>
    <property type="match status" value="1"/>
</dbReference>
<dbReference type="InterPro" id="IPR056840">
    <property type="entry name" value="HEAT_IPO9_central"/>
</dbReference>
<reference evidence="7" key="1">
    <citation type="submission" date="2020-01" db="EMBL/GenBank/DDBJ databases">
        <title>Development of genomics and gene disruption for Polysphondylium violaceum indicates a role for the polyketide synthase stlB in stalk morphogenesis.</title>
        <authorList>
            <person name="Narita B."/>
            <person name="Kawabe Y."/>
            <person name="Kin K."/>
            <person name="Saito T."/>
            <person name="Gibbs R."/>
            <person name="Kuspa A."/>
            <person name="Muzny D."/>
            <person name="Queller D."/>
            <person name="Richards S."/>
            <person name="Strassman J."/>
            <person name="Sucgang R."/>
            <person name="Worley K."/>
            <person name="Schaap P."/>
        </authorList>
    </citation>
    <scope>NUCLEOTIDE SEQUENCE</scope>
    <source>
        <strain evidence="7">QSvi11</strain>
    </source>
</reference>
<evidence type="ECO:0000256" key="5">
    <source>
        <dbReference type="SAM" id="MobiDB-lite"/>
    </source>
</evidence>
<organism evidence="7 8">
    <name type="scientific">Polysphondylium violaceum</name>
    <dbReference type="NCBI Taxonomy" id="133409"/>
    <lineage>
        <taxon>Eukaryota</taxon>
        <taxon>Amoebozoa</taxon>
        <taxon>Evosea</taxon>
        <taxon>Eumycetozoa</taxon>
        <taxon>Dictyostelia</taxon>
        <taxon>Dictyosteliales</taxon>
        <taxon>Dictyosteliaceae</taxon>
        <taxon>Polysphondylium</taxon>
    </lineage>
</organism>
<dbReference type="Gene3D" id="1.25.10.10">
    <property type="entry name" value="Leucine-rich Repeat Variant"/>
    <property type="match status" value="1"/>
</dbReference>